<accession>A0AAP2XTG2</accession>
<evidence type="ECO:0000313" key="1">
    <source>
        <dbReference type="EMBL" id="MCR0234115.1"/>
    </source>
</evidence>
<dbReference type="AlphaFoldDB" id="A0AAP2XTG2"/>
<comment type="caution">
    <text evidence="1">The sequence shown here is derived from an EMBL/GenBank/DDBJ whole genome shotgun (WGS) entry which is preliminary data.</text>
</comment>
<gene>
    <name evidence="1" type="ORF">MKC95_15180</name>
</gene>
<protein>
    <submittedName>
        <fullName evidence="1">Uncharacterized protein</fullName>
    </submittedName>
</protein>
<dbReference type="Proteomes" id="UP001203972">
    <property type="component" value="Unassembled WGS sequence"/>
</dbReference>
<organism evidence="1 2">
    <name type="scientific">Clostridium innocuum</name>
    <dbReference type="NCBI Taxonomy" id="1522"/>
    <lineage>
        <taxon>Bacteria</taxon>
        <taxon>Bacillati</taxon>
        <taxon>Bacillota</taxon>
        <taxon>Clostridia</taxon>
        <taxon>Eubacteriales</taxon>
        <taxon>Clostridiaceae</taxon>
        <taxon>Clostridium</taxon>
    </lineage>
</organism>
<dbReference type="EMBL" id="JAKTMA010000028">
    <property type="protein sequence ID" value="MCR0234115.1"/>
    <property type="molecule type" value="Genomic_DNA"/>
</dbReference>
<name>A0AAP2XTG2_CLOIN</name>
<dbReference type="RefSeq" id="WP_038273999.1">
    <property type="nucleotide sequence ID" value="NZ_BAAACC010000033.1"/>
</dbReference>
<dbReference type="GeneID" id="63880871"/>
<proteinExistence type="predicted"/>
<sequence length="126" mass="14391">MLVEIIQSAEKSVLLIDNYVDLNTLNILAKKKKNVDVRIYTLERTTLSKTDIKLFNTQYPFLSIEYIGNFHDRFLILDNDRTYHIGASLKDAGKKCFALSLLKDKNVAKDIIGHIKSKRLSSCGNK</sequence>
<evidence type="ECO:0000313" key="2">
    <source>
        <dbReference type="Proteomes" id="UP001203972"/>
    </source>
</evidence>
<reference evidence="1" key="1">
    <citation type="journal article" date="2022" name="Clin. Infect. Dis.">
        <title>Association between Clostridium innocuum and antibiotic-associated diarrhea in adults and children: A cross-sectional study and comparative genomics analysis.</title>
        <authorList>
            <person name="Cherny K.E."/>
            <person name="Muscat E.B."/>
            <person name="Balaji A."/>
            <person name="Mukherjee J."/>
            <person name="Ozer E.A."/>
            <person name="Angarone M.P."/>
            <person name="Hauser A.R."/>
            <person name="Sichel J.S."/>
            <person name="Amponsah E."/>
            <person name="Kociolek L.K."/>
        </authorList>
    </citation>
    <scope>NUCLEOTIDE SEQUENCE</scope>
    <source>
        <strain evidence="1">NU1-AC-029v</strain>
    </source>
</reference>